<geneLocation type="chloroplast" evidence="3"/>
<name>A0A023HBX4_9STRA</name>
<proteinExistence type="predicted"/>
<accession>A0A023HBX4</accession>
<evidence type="ECO:0000256" key="2">
    <source>
        <dbReference type="PROSITE-ProRule" id="PRU00252"/>
    </source>
</evidence>
<sequence length="109" mass="12858">MNYACLIVKIVKEPEQQFFGHDLKLTMTEFTGKYVLGRNRKHVDLIKVKIWGDLAYQVKEFYKLNDYLIVEGFISLQNQKFIDMSVQRIYPFLLSSQTSDKDKVQGLLF</sequence>
<protein>
    <recommendedName>
        <fullName evidence="4">Single-stranded DNA-binding protein</fullName>
    </recommendedName>
</protein>
<dbReference type="GO" id="GO:0003697">
    <property type="term" value="F:single-stranded DNA binding"/>
    <property type="evidence" value="ECO:0007669"/>
    <property type="project" value="InterPro"/>
</dbReference>
<gene>
    <name evidence="3" type="primary">ycf41</name>
</gene>
<evidence type="ECO:0008006" key="4">
    <source>
        <dbReference type="Google" id="ProtNLM"/>
    </source>
</evidence>
<dbReference type="AlphaFoldDB" id="A0A023HBX4"/>
<keyword evidence="3" id="KW-0934">Plastid</keyword>
<dbReference type="RefSeq" id="YP_009029357.1">
    <property type="nucleotide sequence ID" value="NC_024084.1"/>
</dbReference>
<dbReference type="InterPro" id="IPR012340">
    <property type="entry name" value="NA-bd_OB-fold"/>
</dbReference>
<reference evidence="3" key="1">
    <citation type="journal article" date="2014" name="Genome Biol. Evol.">
        <title>Serial gene losses and foreign DNA underlie size and sequence variation in the plastid genomes of diatoms.</title>
        <authorList>
            <person name="Ruck E.C."/>
            <person name="Nakov T."/>
            <person name="Jansen R.K."/>
            <person name="Theriot E.C."/>
            <person name="Alverson A.J."/>
        </authorList>
    </citation>
    <scope>NUCLEOTIDE SEQUENCE</scope>
    <source>
        <strain evidence="3">Ccmp1856</strain>
    </source>
</reference>
<dbReference type="EMBL" id="KC509524">
    <property type="protein sequence ID" value="AGH28888.1"/>
    <property type="molecule type" value="Genomic_DNA"/>
</dbReference>
<keyword evidence="3" id="KW-0150">Chloroplast</keyword>
<organism evidence="3">
    <name type="scientific">Leptocylindrus danicus</name>
    <dbReference type="NCBI Taxonomy" id="163516"/>
    <lineage>
        <taxon>Eukaryota</taxon>
        <taxon>Sar</taxon>
        <taxon>Stramenopiles</taxon>
        <taxon>Ochrophyta</taxon>
        <taxon>Bacillariophyta</taxon>
        <taxon>Coscinodiscophyceae</taxon>
        <taxon>Chaetocerotophycidae</taxon>
        <taxon>Leptocylindrales</taxon>
        <taxon>Leptocylindraceae</taxon>
        <taxon>Leptocylindrus</taxon>
    </lineage>
</organism>
<evidence type="ECO:0000256" key="1">
    <source>
        <dbReference type="ARBA" id="ARBA00023125"/>
    </source>
</evidence>
<keyword evidence="1 2" id="KW-0238">DNA-binding</keyword>
<evidence type="ECO:0000313" key="3">
    <source>
        <dbReference type="EMBL" id="AGH28888.1"/>
    </source>
</evidence>
<dbReference type="GeneID" id="19740415"/>
<dbReference type="PROSITE" id="PS50935">
    <property type="entry name" value="SSB"/>
    <property type="match status" value="1"/>
</dbReference>
<dbReference type="Gene3D" id="2.40.50.140">
    <property type="entry name" value="Nucleic acid-binding proteins"/>
    <property type="match status" value="1"/>
</dbReference>
<dbReference type="InterPro" id="IPR000424">
    <property type="entry name" value="Primosome_PriB/ssb"/>
</dbReference>
<dbReference type="SUPFAM" id="SSF50249">
    <property type="entry name" value="Nucleic acid-binding proteins"/>
    <property type="match status" value="1"/>
</dbReference>